<dbReference type="PANTHER" id="PTHR11895">
    <property type="entry name" value="TRANSAMIDASE"/>
    <property type="match status" value="1"/>
</dbReference>
<keyword evidence="3" id="KW-1185">Reference proteome</keyword>
<dbReference type="InterPro" id="IPR000120">
    <property type="entry name" value="Amidase"/>
</dbReference>
<protein>
    <submittedName>
        <fullName evidence="2">Aspartyl-tRNA(Asn)/glutamyl-tRNA(Gln) amidotransferase subunit A</fullName>
        <ecNumber evidence="2">6.3.5.6</ecNumber>
        <ecNumber evidence="2">6.3.5.7</ecNumber>
    </submittedName>
</protein>
<dbReference type="PROSITE" id="PS00571">
    <property type="entry name" value="AMIDASES"/>
    <property type="match status" value="1"/>
</dbReference>
<evidence type="ECO:0000313" key="2">
    <source>
        <dbReference type="EMBL" id="MBB6400005.1"/>
    </source>
</evidence>
<comment type="caution">
    <text evidence="2">The sequence shown here is derived from an EMBL/GenBank/DDBJ whole genome shotgun (WGS) entry which is preliminary data.</text>
</comment>
<dbReference type="PANTHER" id="PTHR11895:SF176">
    <property type="entry name" value="AMIDASE AMID-RELATED"/>
    <property type="match status" value="1"/>
</dbReference>
<dbReference type="Pfam" id="PF01425">
    <property type="entry name" value="Amidase"/>
    <property type="match status" value="2"/>
</dbReference>
<dbReference type="InterPro" id="IPR023631">
    <property type="entry name" value="Amidase_dom"/>
</dbReference>
<dbReference type="SUPFAM" id="SSF75304">
    <property type="entry name" value="Amidase signature (AS) enzymes"/>
    <property type="match status" value="1"/>
</dbReference>
<dbReference type="GO" id="GO:0016740">
    <property type="term" value="F:transferase activity"/>
    <property type="evidence" value="ECO:0007669"/>
    <property type="project" value="UniProtKB-KW"/>
</dbReference>
<gene>
    <name evidence="2" type="ORF">BKA00_006919</name>
</gene>
<keyword evidence="2" id="KW-0436">Ligase</keyword>
<dbReference type="InterPro" id="IPR020556">
    <property type="entry name" value="Amidase_CS"/>
</dbReference>
<reference evidence="2 3" key="1">
    <citation type="submission" date="2020-08" db="EMBL/GenBank/DDBJ databases">
        <title>Sequencing the genomes of 1000 actinobacteria strains.</title>
        <authorList>
            <person name="Klenk H.-P."/>
        </authorList>
    </citation>
    <scope>NUCLEOTIDE SEQUENCE [LARGE SCALE GENOMIC DNA]</scope>
    <source>
        <strain evidence="2 3">DSM 43675</strain>
    </source>
</reference>
<organism evidence="2 3">
    <name type="scientific">Actinomadura coerulea</name>
    <dbReference type="NCBI Taxonomy" id="46159"/>
    <lineage>
        <taxon>Bacteria</taxon>
        <taxon>Bacillati</taxon>
        <taxon>Actinomycetota</taxon>
        <taxon>Actinomycetes</taxon>
        <taxon>Streptosporangiales</taxon>
        <taxon>Thermomonosporaceae</taxon>
        <taxon>Actinomadura</taxon>
    </lineage>
</organism>
<dbReference type="RefSeq" id="WP_185032227.1">
    <property type="nucleotide sequence ID" value="NZ_JACHMQ010000001.1"/>
</dbReference>
<dbReference type="AlphaFoldDB" id="A0A7X0L2W7"/>
<feature type="domain" description="Amidase" evidence="1">
    <location>
        <begin position="30"/>
        <end position="236"/>
    </location>
</feature>
<dbReference type="InterPro" id="IPR036928">
    <property type="entry name" value="AS_sf"/>
</dbReference>
<accession>A0A7X0L2W7</accession>
<dbReference type="EC" id="6.3.5.7" evidence="2"/>
<dbReference type="Proteomes" id="UP000546324">
    <property type="component" value="Unassembled WGS sequence"/>
</dbReference>
<dbReference type="Gene3D" id="3.90.1300.10">
    <property type="entry name" value="Amidase signature (AS) domain"/>
    <property type="match status" value="1"/>
</dbReference>
<dbReference type="GO" id="GO:0050567">
    <property type="term" value="F:glutaminyl-tRNA synthase (glutamine-hydrolyzing) activity"/>
    <property type="evidence" value="ECO:0007669"/>
    <property type="project" value="UniProtKB-EC"/>
</dbReference>
<dbReference type="EC" id="6.3.5.6" evidence="2"/>
<dbReference type="GO" id="GO:0050566">
    <property type="term" value="F:asparaginyl-tRNA synthase (glutamine-hydrolyzing) activity"/>
    <property type="evidence" value="ECO:0007669"/>
    <property type="project" value="UniProtKB-EC"/>
</dbReference>
<keyword evidence="2" id="KW-0808">Transferase</keyword>
<sequence>MGGFFTGRTLTGIGRDLRAGRESARGLVTRALESVDKDLNAFVTLDEEGAEAAARWADEELASGVDRGPLHGVPVAVKDIIDVAGLPTGMGSGHYAGHVAEADAACVTMLRNAGAVIVGKTGTQEFAFGGSGDVSVNGAVRNPRDRERMSGGSSSGSAVAVAAGMVPLAIGTDTGGSVRIPSAFCGIAGFKPPHGAIPAGGVFPLSRSLDHVGVLAATAADCRVAYHALTGPAEAVPSLLDGESGGGGRAGSTAYGRVAWIEPPACDPEVERRVRALFPDAPSERIDFAGLRQVFLAIEYSEAYDVHAERVAEAPGRYQPATLARLEEAGRMPGWRLVRALRERDRYAEEIAGLLDRYDLLAMPTMPIPAPRIGATEVGLGSLTALLVSLTSPWNVLGLPALSVPAGTVPVDGGGEMPVGAQLVTRRGAESLLFEAADHLGLGAR</sequence>
<name>A0A7X0L2W7_9ACTN</name>
<evidence type="ECO:0000259" key="1">
    <source>
        <dbReference type="Pfam" id="PF01425"/>
    </source>
</evidence>
<evidence type="ECO:0000313" key="3">
    <source>
        <dbReference type="Proteomes" id="UP000546324"/>
    </source>
</evidence>
<dbReference type="EMBL" id="JACHMQ010000001">
    <property type="protein sequence ID" value="MBB6400005.1"/>
    <property type="molecule type" value="Genomic_DNA"/>
</dbReference>
<feature type="domain" description="Amidase" evidence="1">
    <location>
        <begin position="337"/>
        <end position="433"/>
    </location>
</feature>
<proteinExistence type="predicted"/>